<evidence type="ECO:0000256" key="4">
    <source>
        <dbReference type="ARBA" id="ARBA00023163"/>
    </source>
</evidence>
<dbReference type="InterPro" id="IPR036388">
    <property type="entry name" value="WH-like_DNA-bd_sf"/>
</dbReference>
<dbReference type="Gene3D" id="3.30.450.40">
    <property type="match status" value="1"/>
</dbReference>
<accession>A0A3B0T3L8</accession>
<dbReference type="Gene3D" id="1.10.10.10">
    <property type="entry name" value="Winged helix-like DNA-binding domain superfamily/Winged helix DNA-binding domain"/>
    <property type="match status" value="1"/>
</dbReference>
<sequence length="331" mass="35300">MLDNRRAKVLEALIEEYIRTGGPVSSAAVLAHSKLEVSSATIRNDLARLESYGFVTQPHTSAGRVPTEQGYRYYVDHRSPATLRSSTRARIDGFFSEVNRELSDLLKETSGLLSDITRLPAVVIGPGFASEIVVGSHVVPLSSGASMLVLVGKTGRVIQEIVRTPVEMSTSELGELEAAIENVFVGGSVLEGAQLCIDAETGATERVLRCITTVGETLTAAATGSPQVHVGGASQLAALWEDLAHVHRVLRLLDHQDGVYEVLGDEEGVSVRFGIEVDRDAEDVAVISASYVAAGESIGHVGVIGPTRMNYRRTIKIVEEIGEGLAEQLGS</sequence>
<evidence type="ECO:0000256" key="2">
    <source>
        <dbReference type="ARBA" id="ARBA00023015"/>
    </source>
</evidence>
<dbReference type="InterPro" id="IPR021153">
    <property type="entry name" value="HrcA_C"/>
</dbReference>
<feature type="domain" description="HTH deoR-type" evidence="6">
    <location>
        <begin position="14"/>
        <end position="61"/>
    </location>
</feature>
<proteinExistence type="inferred from homology"/>
<gene>
    <name evidence="7" type="ORF">MNBD_ACTINO02-1689</name>
</gene>
<dbReference type="GO" id="GO:0003700">
    <property type="term" value="F:DNA-binding transcription factor activity"/>
    <property type="evidence" value="ECO:0007669"/>
    <property type="project" value="InterPro"/>
</dbReference>
<dbReference type="EMBL" id="UOEK01000518">
    <property type="protein sequence ID" value="VAW09032.1"/>
    <property type="molecule type" value="Genomic_DNA"/>
</dbReference>
<dbReference type="PANTHER" id="PTHR34824:SF1">
    <property type="entry name" value="HEAT-INDUCIBLE TRANSCRIPTION REPRESSOR HRCA"/>
    <property type="match status" value="1"/>
</dbReference>
<keyword evidence="1" id="KW-0678">Repressor</keyword>
<dbReference type="Gene3D" id="3.30.390.60">
    <property type="entry name" value="Heat-inducible transcription repressor hrca homolog, domain 3"/>
    <property type="match status" value="1"/>
</dbReference>
<dbReference type="InterPro" id="IPR036390">
    <property type="entry name" value="WH_DNA-bd_sf"/>
</dbReference>
<dbReference type="InterPro" id="IPR029016">
    <property type="entry name" value="GAF-like_dom_sf"/>
</dbReference>
<dbReference type="HAMAP" id="MF_00081">
    <property type="entry name" value="HrcA"/>
    <property type="match status" value="1"/>
</dbReference>
<evidence type="ECO:0000259" key="5">
    <source>
        <dbReference type="Pfam" id="PF01628"/>
    </source>
</evidence>
<dbReference type="SUPFAM" id="SSF46785">
    <property type="entry name" value="Winged helix' DNA-binding domain"/>
    <property type="match status" value="1"/>
</dbReference>
<dbReference type="InterPro" id="IPR002571">
    <property type="entry name" value="HrcA"/>
</dbReference>
<dbReference type="SUPFAM" id="SSF55781">
    <property type="entry name" value="GAF domain-like"/>
    <property type="match status" value="1"/>
</dbReference>
<reference evidence="7" key="1">
    <citation type="submission" date="2018-06" db="EMBL/GenBank/DDBJ databases">
        <authorList>
            <person name="Zhirakovskaya E."/>
        </authorList>
    </citation>
    <scope>NUCLEOTIDE SEQUENCE</scope>
</reference>
<dbReference type="AlphaFoldDB" id="A0A3B0T3L8"/>
<evidence type="ECO:0000256" key="1">
    <source>
        <dbReference type="ARBA" id="ARBA00022491"/>
    </source>
</evidence>
<dbReference type="GO" id="GO:0045892">
    <property type="term" value="P:negative regulation of DNA-templated transcription"/>
    <property type="evidence" value="ECO:0007669"/>
    <property type="project" value="TreeGrafter"/>
</dbReference>
<dbReference type="InterPro" id="IPR001034">
    <property type="entry name" value="DeoR_HTH"/>
</dbReference>
<keyword evidence="4" id="KW-0804">Transcription</keyword>
<dbReference type="NCBIfam" id="TIGR00331">
    <property type="entry name" value="hrcA"/>
    <property type="match status" value="1"/>
</dbReference>
<keyword evidence="3" id="KW-0346">Stress response</keyword>
<keyword evidence="2" id="KW-0805">Transcription regulation</keyword>
<dbReference type="InterPro" id="IPR023120">
    <property type="entry name" value="WHTH_transcript_rep_HrcA_IDD"/>
</dbReference>
<name>A0A3B0T3L8_9ZZZZ</name>
<dbReference type="PANTHER" id="PTHR34824">
    <property type="entry name" value="HEAT-INDUCIBLE TRANSCRIPTION REPRESSOR HRCA"/>
    <property type="match status" value="1"/>
</dbReference>
<protein>
    <submittedName>
        <fullName evidence="7">Heat-inducible transcription repressor HrcA</fullName>
    </submittedName>
</protein>
<dbReference type="Pfam" id="PF08220">
    <property type="entry name" value="HTH_DeoR"/>
    <property type="match status" value="1"/>
</dbReference>
<feature type="domain" description="Heat-inducible transcription repressor HrcA C-terminal" evidence="5">
    <location>
        <begin position="104"/>
        <end position="315"/>
    </location>
</feature>
<dbReference type="PIRSF" id="PIRSF005485">
    <property type="entry name" value="HrcA"/>
    <property type="match status" value="1"/>
</dbReference>
<organism evidence="7">
    <name type="scientific">hydrothermal vent metagenome</name>
    <dbReference type="NCBI Taxonomy" id="652676"/>
    <lineage>
        <taxon>unclassified sequences</taxon>
        <taxon>metagenomes</taxon>
        <taxon>ecological metagenomes</taxon>
    </lineage>
</organism>
<evidence type="ECO:0000256" key="3">
    <source>
        <dbReference type="ARBA" id="ARBA00023016"/>
    </source>
</evidence>
<dbReference type="Pfam" id="PF01628">
    <property type="entry name" value="HrcA"/>
    <property type="match status" value="1"/>
</dbReference>
<evidence type="ECO:0000313" key="7">
    <source>
        <dbReference type="EMBL" id="VAW09032.1"/>
    </source>
</evidence>
<evidence type="ECO:0000259" key="6">
    <source>
        <dbReference type="Pfam" id="PF08220"/>
    </source>
</evidence>
<dbReference type="GO" id="GO:0003677">
    <property type="term" value="F:DNA binding"/>
    <property type="evidence" value="ECO:0007669"/>
    <property type="project" value="InterPro"/>
</dbReference>